<dbReference type="EMBL" id="JBFXLQ010000018">
    <property type="protein sequence ID" value="KAL2867637.1"/>
    <property type="molecule type" value="Genomic_DNA"/>
</dbReference>
<sequence>MAQGVWISADGIAKFGTGVVTHIFENAALLSVDTDLIPNEVETSWGRHLGNGTHPALGFR</sequence>
<dbReference type="GeneID" id="98144134"/>
<comment type="caution">
    <text evidence="1">The sequence shown here is derived from an EMBL/GenBank/DDBJ whole genome shotgun (WGS) entry which is preliminary data.</text>
</comment>
<protein>
    <submittedName>
        <fullName evidence="1">Uncharacterized protein</fullName>
    </submittedName>
</protein>
<keyword evidence="2" id="KW-1185">Reference proteome</keyword>
<name>A0ABR4LSV8_9EURO</name>
<proteinExistence type="predicted"/>
<gene>
    <name evidence="1" type="ORF">BJX67DRAFT_352743</name>
</gene>
<organism evidence="1 2">
    <name type="scientific">Aspergillus lucknowensis</name>
    <dbReference type="NCBI Taxonomy" id="176173"/>
    <lineage>
        <taxon>Eukaryota</taxon>
        <taxon>Fungi</taxon>
        <taxon>Dikarya</taxon>
        <taxon>Ascomycota</taxon>
        <taxon>Pezizomycotina</taxon>
        <taxon>Eurotiomycetes</taxon>
        <taxon>Eurotiomycetidae</taxon>
        <taxon>Eurotiales</taxon>
        <taxon>Aspergillaceae</taxon>
        <taxon>Aspergillus</taxon>
        <taxon>Aspergillus subgen. Nidulantes</taxon>
    </lineage>
</organism>
<evidence type="ECO:0000313" key="1">
    <source>
        <dbReference type="EMBL" id="KAL2867637.1"/>
    </source>
</evidence>
<evidence type="ECO:0000313" key="2">
    <source>
        <dbReference type="Proteomes" id="UP001610432"/>
    </source>
</evidence>
<dbReference type="Proteomes" id="UP001610432">
    <property type="component" value="Unassembled WGS sequence"/>
</dbReference>
<reference evidence="1 2" key="1">
    <citation type="submission" date="2024-07" db="EMBL/GenBank/DDBJ databases">
        <title>Section-level genome sequencing and comparative genomics of Aspergillus sections Usti and Cavernicolus.</title>
        <authorList>
            <consortium name="Lawrence Berkeley National Laboratory"/>
            <person name="Nybo J.L."/>
            <person name="Vesth T.C."/>
            <person name="Theobald S."/>
            <person name="Frisvad J.C."/>
            <person name="Larsen T.O."/>
            <person name="Kjaerboelling I."/>
            <person name="Rothschild-Mancinelli K."/>
            <person name="Lyhne E.K."/>
            <person name="Kogle M.E."/>
            <person name="Barry K."/>
            <person name="Clum A."/>
            <person name="Na H."/>
            <person name="Ledsgaard L."/>
            <person name="Lin J."/>
            <person name="Lipzen A."/>
            <person name="Kuo A."/>
            <person name="Riley R."/>
            <person name="Mondo S."/>
            <person name="Labutti K."/>
            <person name="Haridas S."/>
            <person name="Pangalinan J."/>
            <person name="Salamov A.A."/>
            <person name="Simmons B.A."/>
            <person name="Magnuson J.K."/>
            <person name="Chen J."/>
            <person name="Drula E."/>
            <person name="Henrissat B."/>
            <person name="Wiebenga A."/>
            <person name="Lubbers R.J."/>
            <person name="Gomes A.C."/>
            <person name="Macurrencykelacurrency M.R."/>
            <person name="Stajich J."/>
            <person name="Grigoriev I.V."/>
            <person name="Mortensen U.H."/>
            <person name="De Vries R.P."/>
            <person name="Baker S.E."/>
            <person name="Andersen M.R."/>
        </authorList>
    </citation>
    <scope>NUCLEOTIDE SEQUENCE [LARGE SCALE GENOMIC DNA]</scope>
    <source>
        <strain evidence="1 2">CBS 449.75</strain>
    </source>
</reference>
<dbReference type="RefSeq" id="XP_070886616.1">
    <property type="nucleotide sequence ID" value="XM_071029062.1"/>
</dbReference>
<accession>A0ABR4LSV8</accession>